<organism evidence="2 3">
    <name type="scientific">Anaerobium acetethylicum</name>
    <dbReference type="NCBI Taxonomy" id="1619234"/>
    <lineage>
        <taxon>Bacteria</taxon>
        <taxon>Bacillati</taxon>
        <taxon>Bacillota</taxon>
        <taxon>Clostridia</taxon>
        <taxon>Lachnospirales</taxon>
        <taxon>Lachnospiraceae</taxon>
        <taxon>Anaerobium</taxon>
    </lineage>
</organism>
<protein>
    <recommendedName>
        <fullName evidence="4">Small integral membrane protein</fullName>
    </recommendedName>
</protein>
<dbReference type="STRING" id="1619234.SAMN05421730_101497"/>
<keyword evidence="3" id="KW-1185">Reference proteome</keyword>
<keyword evidence="1" id="KW-0812">Transmembrane</keyword>
<dbReference type="RefSeq" id="WP_091234525.1">
    <property type="nucleotide sequence ID" value="NZ_FMKA01000014.1"/>
</dbReference>
<dbReference type="Pfam" id="PF24838">
    <property type="entry name" value="8xMP"/>
    <property type="match status" value="1"/>
</dbReference>
<feature type="transmembrane region" description="Helical" evidence="1">
    <location>
        <begin position="35"/>
        <end position="53"/>
    </location>
</feature>
<feature type="transmembrane region" description="Helical" evidence="1">
    <location>
        <begin position="59"/>
        <end position="77"/>
    </location>
</feature>
<dbReference type="EMBL" id="FMKA01000014">
    <property type="protein sequence ID" value="SCP97911.1"/>
    <property type="molecule type" value="Genomic_DNA"/>
</dbReference>
<keyword evidence="1" id="KW-1133">Transmembrane helix</keyword>
<evidence type="ECO:0008006" key="4">
    <source>
        <dbReference type="Google" id="ProtNLM"/>
    </source>
</evidence>
<reference evidence="2 3" key="1">
    <citation type="submission" date="2016-09" db="EMBL/GenBank/DDBJ databases">
        <authorList>
            <person name="Capua I."/>
            <person name="De Benedictis P."/>
            <person name="Joannis T."/>
            <person name="Lombin L.H."/>
            <person name="Cattoli G."/>
        </authorList>
    </citation>
    <scope>NUCLEOTIDE SEQUENCE [LARGE SCALE GENOMIC DNA]</scope>
    <source>
        <strain evidence="2 3">GluBS11</strain>
    </source>
</reference>
<evidence type="ECO:0000313" key="3">
    <source>
        <dbReference type="Proteomes" id="UP000199315"/>
    </source>
</evidence>
<evidence type="ECO:0000256" key="1">
    <source>
        <dbReference type="SAM" id="Phobius"/>
    </source>
</evidence>
<keyword evidence="1" id="KW-0472">Membrane</keyword>
<proteinExistence type="predicted"/>
<dbReference type="InterPro" id="IPR056918">
    <property type="entry name" value="8xMP"/>
</dbReference>
<gene>
    <name evidence="2" type="ORF">SAMN05421730_101497</name>
</gene>
<evidence type="ECO:0000313" key="2">
    <source>
        <dbReference type="EMBL" id="SCP97911.1"/>
    </source>
</evidence>
<sequence length="149" mass="17393">MNKNQEKNIQYIFEQYKLYVEMADRVCQRRASTNTFFLSINTAILTVVGTVGFDIKKYSLVISLVGIILSYTWFYILHSYKLLNSGKFEVIHQIEEKLPLNLYGYEWNILGEGKIRSKYWPISHLEKIVPVLFGVVFVIFEVISIIGGW</sequence>
<dbReference type="Proteomes" id="UP000199315">
    <property type="component" value="Unassembled WGS sequence"/>
</dbReference>
<feature type="transmembrane region" description="Helical" evidence="1">
    <location>
        <begin position="128"/>
        <end position="147"/>
    </location>
</feature>
<name>A0A1D3TUX9_9FIRM</name>
<dbReference type="AlphaFoldDB" id="A0A1D3TUX9"/>
<accession>A0A1D3TUX9</accession>